<reference evidence="8 9" key="1">
    <citation type="submission" date="2014-12" db="EMBL/GenBank/DDBJ databases">
        <title>Genome sequencing of Brevundimonas nasdae TPW30.</title>
        <authorList>
            <person name="Tan P.W."/>
            <person name="Chan K.-G."/>
        </authorList>
    </citation>
    <scope>NUCLEOTIDE SEQUENCE [LARGE SCALE GENOMIC DNA]</scope>
    <source>
        <strain evidence="8 9">TPW30</strain>
    </source>
</reference>
<dbReference type="EMBL" id="JWSY01000018">
    <property type="protein sequence ID" value="KIC57005.1"/>
    <property type="molecule type" value="Genomic_DNA"/>
</dbReference>
<keyword evidence="2 6" id="KW-1003">Cell membrane</keyword>
<keyword evidence="5 6" id="KW-0472">Membrane</keyword>
<dbReference type="AlphaFoldDB" id="A0A0B4CY63"/>
<evidence type="ECO:0000313" key="9">
    <source>
        <dbReference type="Proteomes" id="UP000031166"/>
    </source>
</evidence>
<evidence type="ECO:0000256" key="4">
    <source>
        <dbReference type="ARBA" id="ARBA00022989"/>
    </source>
</evidence>
<sequence>MAKRTAKEWALRLAPLAAIAGLVIAFFALGWNRYLSMDLIREHGLNLQAYAQQNWWIALVAFIAVYALATASTIPGPVFLTLLGGMMFGPYVGALAQSTGATIGSVVIYYVYRTSIGSWLRAKFEADAGFMDRLAKGIDRNAFTTLFTLRVIPSVPFVLVNATAGMMAVPLRPYIIATFIGLLPSTFIYTWIGSQLGDLLRAGVRPDLPMLLQQFFWPLMGVVFLSLLLPIGIKLFQMIRARRIGATVA</sequence>
<feature type="domain" description="VTT" evidence="7">
    <location>
        <begin position="74"/>
        <end position="195"/>
    </location>
</feature>
<dbReference type="InterPro" id="IPR032816">
    <property type="entry name" value="VTT_dom"/>
</dbReference>
<dbReference type="PANTHER" id="PTHR12677:SF59">
    <property type="entry name" value="GOLGI APPARATUS MEMBRANE PROTEIN TVP38-RELATED"/>
    <property type="match status" value="1"/>
</dbReference>
<keyword evidence="4 6" id="KW-1133">Transmembrane helix</keyword>
<feature type="transmembrane region" description="Helical" evidence="6">
    <location>
        <begin position="92"/>
        <end position="112"/>
    </location>
</feature>
<evidence type="ECO:0000313" key="8">
    <source>
        <dbReference type="EMBL" id="KIC57005.1"/>
    </source>
</evidence>
<feature type="transmembrane region" description="Helical" evidence="6">
    <location>
        <begin position="215"/>
        <end position="236"/>
    </location>
</feature>
<comment type="subcellular location">
    <subcellularLocation>
        <location evidence="1 6">Cell membrane</location>
        <topology evidence="1 6">Multi-pass membrane protein</topology>
    </subcellularLocation>
</comment>
<evidence type="ECO:0000256" key="5">
    <source>
        <dbReference type="ARBA" id="ARBA00023136"/>
    </source>
</evidence>
<evidence type="ECO:0000256" key="1">
    <source>
        <dbReference type="ARBA" id="ARBA00004651"/>
    </source>
</evidence>
<evidence type="ECO:0000256" key="2">
    <source>
        <dbReference type="ARBA" id="ARBA00022475"/>
    </source>
</evidence>
<name>A0A0B4CY63_9CAUL</name>
<organism evidence="8 9">
    <name type="scientific">Brevundimonas nasdae</name>
    <dbReference type="NCBI Taxonomy" id="172043"/>
    <lineage>
        <taxon>Bacteria</taxon>
        <taxon>Pseudomonadati</taxon>
        <taxon>Pseudomonadota</taxon>
        <taxon>Alphaproteobacteria</taxon>
        <taxon>Caulobacterales</taxon>
        <taxon>Caulobacteraceae</taxon>
        <taxon>Brevundimonas</taxon>
    </lineage>
</organism>
<feature type="transmembrane region" description="Helical" evidence="6">
    <location>
        <begin position="174"/>
        <end position="192"/>
    </location>
</feature>
<proteinExistence type="inferred from homology"/>
<dbReference type="InterPro" id="IPR015414">
    <property type="entry name" value="TMEM64"/>
</dbReference>
<dbReference type="Pfam" id="PF09335">
    <property type="entry name" value="VTT_dom"/>
    <property type="match status" value="1"/>
</dbReference>
<comment type="similarity">
    <text evidence="6">Belongs to the TVP38/TMEM64 family.</text>
</comment>
<dbReference type="GO" id="GO:0005886">
    <property type="term" value="C:plasma membrane"/>
    <property type="evidence" value="ECO:0007669"/>
    <property type="project" value="UniProtKB-SubCell"/>
</dbReference>
<comment type="caution">
    <text evidence="8">The sequence shown here is derived from an EMBL/GenBank/DDBJ whole genome shotgun (WGS) entry which is preliminary data.</text>
</comment>
<evidence type="ECO:0000256" key="3">
    <source>
        <dbReference type="ARBA" id="ARBA00022692"/>
    </source>
</evidence>
<dbReference type="STRING" id="172043.RM53_10440"/>
<feature type="transmembrane region" description="Helical" evidence="6">
    <location>
        <begin position="12"/>
        <end position="35"/>
    </location>
</feature>
<protein>
    <recommendedName>
        <fullName evidence="6">TVP38/TMEM64 family membrane protein</fullName>
    </recommendedName>
</protein>
<dbReference type="RefSeq" id="WP_039246560.1">
    <property type="nucleotide sequence ID" value="NZ_JWSY01000018.1"/>
</dbReference>
<keyword evidence="3 6" id="KW-0812">Transmembrane</keyword>
<dbReference type="Proteomes" id="UP000031166">
    <property type="component" value="Unassembled WGS sequence"/>
</dbReference>
<evidence type="ECO:0000256" key="6">
    <source>
        <dbReference type="RuleBase" id="RU366058"/>
    </source>
</evidence>
<gene>
    <name evidence="8" type="ORF">RM53_10440</name>
</gene>
<dbReference type="PANTHER" id="PTHR12677">
    <property type="entry name" value="GOLGI APPARATUS MEMBRANE PROTEIN TVP38-RELATED"/>
    <property type="match status" value="1"/>
</dbReference>
<feature type="transmembrane region" description="Helical" evidence="6">
    <location>
        <begin position="55"/>
        <end position="80"/>
    </location>
</feature>
<accession>A0A0B4CY63</accession>
<evidence type="ECO:0000259" key="7">
    <source>
        <dbReference type="Pfam" id="PF09335"/>
    </source>
</evidence>